<comment type="caution">
    <text evidence="9">The sequence shown here is derived from an EMBL/GenBank/DDBJ whole genome shotgun (WGS) entry which is preliminary data.</text>
</comment>
<dbReference type="GO" id="GO:0020037">
    <property type="term" value="F:heme binding"/>
    <property type="evidence" value="ECO:0007669"/>
    <property type="project" value="InterPro"/>
</dbReference>
<dbReference type="Pfam" id="PF00067">
    <property type="entry name" value="p450"/>
    <property type="match status" value="1"/>
</dbReference>
<gene>
    <name evidence="9" type="ORF">HS088_TW01G00707</name>
</gene>
<feature type="signal peptide" evidence="8">
    <location>
        <begin position="1"/>
        <end position="18"/>
    </location>
</feature>
<keyword evidence="6" id="KW-0408">Iron</keyword>
<feature type="chain" id="PRO_5029591847" evidence="8">
    <location>
        <begin position="19"/>
        <end position="332"/>
    </location>
</feature>
<name>A0A7J7E2M2_TRIWF</name>
<organism evidence="9 10">
    <name type="scientific">Tripterygium wilfordii</name>
    <name type="common">Thunder God vine</name>
    <dbReference type="NCBI Taxonomy" id="458696"/>
    <lineage>
        <taxon>Eukaryota</taxon>
        <taxon>Viridiplantae</taxon>
        <taxon>Streptophyta</taxon>
        <taxon>Embryophyta</taxon>
        <taxon>Tracheophyta</taxon>
        <taxon>Spermatophyta</taxon>
        <taxon>Magnoliopsida</taxon>
        <taxon>eudicotyledons</taxon>
        <taxon>Gunneridae</taxon>
        <taxon>Pentapetalae</taxon>
        <taxon>rosids</taxon>
        <taxon>fabids</taxon>
        <taxon>Celastrales</taxon>
        <taxon>Celastraceae</taxon>
        <taxon>Tripterygium</taxon>
    </lineage>
</organism>
<dbReference type="InterPro" id="IPR001128">
    <property type="entry name" value="Cyt_P450"/>
</dbReference>
<evidence type="ECO:0000256" key="6">
    <source>
        <dbReference type="ARBA" id="ARBA00023004"/>
    </source>
</evidence>
<evidence type="ECO:0000256" key="8">
    <source>
        <dbReference type="SAM" id="SignalP"/>
    </source>
</evidence>
<evidence type="ECO:0000313" key="10">
    <source>
        <dbReference type="Proteomes" id="UP000593562"/>
    </source>
</evidence>
<dbReference type="AlphaFoldDB" id="A0A7J7E2M2"/>
<dbReference type="SUPFAM" id="SSF48264">
    <property type="entry name" value="Cytochrome P450"/>
    <property type="match status" value="1"/>
</dbReference>
<evidence type="ECO:0000256" key="7">
    <source>
        <dbReference type="ARBA" id="ARBA00023033"/>
    </source>
</evidence>
<accession>A0A7J7E2M2</accession>
<evidence type="ECO:0000313" key="9">
    <source>
        <dbReference type="EMBL" id="KAF5752789.1"/>
    </source>
</evidence>
<evidence type="ECO:0000256" key="2">
    <source>
        <dbReference type="ARBA" id="ARBA00010617"/>
    </source>
</evidence>
<evidence type="ECO:0000256" key="4">
    <source>
        <dbReference type="ARBA" id="ARBA00022723"/>
    </source>
</evidence>
<keyword evidence="4" id="KW-0479">Metal-binding</keyword>
<proteinExistence type="inferred from homology"/>
<evidence type="ECO:0000256" key="5">
    <source>
        <dbReference type="ARBA" id="ARBA00023002"/>
    </source>
</evidence>
<protein>
    <submittedName>
        <fullName evidence="9">Cytochrome P450 family protein</fullName>
    </submittedName>
</protein>
<dbReference type="InterPro" id="IPR002401">
    <property type="entry name" value="Cyt_P450_E_grp-I"/>
</dbReference>
<evidence type="ECO:0000256" key="1">
    <source>
        <dbReference type="ARBA" id="ARBA00001971"/>
    </source>
</evidence>
<dbReference type="InParanoid" id="A0A7J7E2M2"/>
<dbReference type="GO" id="GO:0016705">
    <property type="term" value="F:oxidoreductase activity, acting on paired donors, with incorporation or reduction of molecular oxygen"/>
    <property type="evidence" value="ECO:0007669"/>
    <property type="project" value="InterPro"/>
</dbReference>
<dbReference type="GO" id="GO:0004497">
    <property type="term" value="F:monooxygenase activity"/>
    <property type="evidence" value="ECO:0007669"/>
    <property type="project" value="UniProtKB-KW"/>
</dbReference>
<dbReference type="GO" id="GO:0005506">
    <property type="term" value="F:iron ion binding"/>
    <property type="evidence" value="ECO:0007669"/>
    <property type="project" value="InterPro"/>
</dbReference>
<dbReference type="PANTHER" id="PTHR24296">
    <property type="entry name" value="CYTOCHROME P450"/>
    <property type="match status" value="1"/>
</dbReference>
<sequence length="332" mass="37565">MALLYLLVALVGMLPALLHNVHRIHDWCAEILELTGCTFALKGPWFGYFGNMDKFVTGDPDNVHCIMSSNFSNFPKGENFNKMFDILGDGIFNSDYELWKNQRKIARPLLNHQEFSYFLVSSSQSKVQDGLIPVLEDVVKNGLVLDLQDLFQRFTFDATCLLTTGYDPQCLLIELPMVPFSIAMDTAEEAIFYCHVVPESIWKLQRLMGMGEEKKLTQAWKTLDNIIAEIISMKKNKLNKETDTDKQGSLSEGRGDVAEGVDLLTKYISGNGIAESESNEKFLRDTIINFLLAGRDTTSAGLTWFMWLISRNPQVKNKIREELEVVLPTSEA</sequence>
<dbReference type="EMBL" id="JAAARO010000001">
    <property type="protein sequence ID" value="KAF5752789.1"/>
    <property type="molecule type" value="Genomic_DNA"/>
</dbReference>
<dbReference type="Proteomes" id="UP000593562">
    <property type="component" value="Unassembled WGS sequence"/>
</dbReference>
<dbReference type="Gene3D" id="1.10.630.10">
    <property type="entry name" value="Cytochrome P450"/>
    <property type="match status" value="1"/>
</dbReference>
<evidence type="ECO:0000256" key="3">
    <source>
        <dbReference type="ARBA" id="ARBA00022617"/>
    </source>
</evidence>
<comment type="similarity">
    <text evidence="2">Belongs to the cytochrome P450 family.</text>
</comment>
<dbReference type="PRINTS" id="PR00463">
    <property type="entry name" value="EP450I"/>
</dbReference>
<keyword evidence="10" id="KW-1185">Reference proteome</keyword>
<keyword evidence="8" id="KW-0732">Signal</keyword>
<keyword evidence="5" id="KW-0560">Oxidoreductase</keyword>
<dbReference type="InterPro" id="IPR036396">
    <property type="entry name" value="Cyt_P450_sf"/>
</dbReference>
<keyword evidence="7" id="KW-0503">Monooxygenase</keyword>
<keyword evidence="3" id="KW-0349">Heme</keyword>
<comment type="cofactor">
    <cofactor evidence="1">
        <name>heme</name>
        <dbReference type="ChEBI" id="CHEBI:30413"/>
    </cofactor>
</comment>
<reference evidence="9 10" key="1">
    <citation type="journal article" date="2020" name="Nat. Commun.">
        <title>Genome of Tripterygium wilfordii and identification of cytochrome P450 involved in triptolide biosynthesis.</title>
        <authorList>
            <person name="Tu L."/>
            <person name="Su P."/>
            <person name="Zhang Z."/>
            <person name="Gao L."/>
            <person name="Wang J."/>
            <person name="Hu T."/>
            <person name="Zhou J."/>
            <person name="Zhang Y."/>
            <person name="Zhao Y."/>
            <person name="Liu Y."/>
            <person name="Song Y."/>
            <person name="Tong Y."/>
            <person name="Lu Y."/>
            <person name="Yang J."/>
            <person name="Xu C."/>
            <person name="Jia M."/>
            <person name="Peters R.J."/>
            <person name="Huang L."/>
            <person name="Gao W."/>
        </authorList>
    </citation>
    <scope>NUCLEOTIDE SEQUENCE [LARGE SCALE GENOMIC DNA]</scope>
    <source>
        <strain evidence="10">cv. XIE 37</strain>
        <tissue evidence="9">Leaf</tissue>
    </source>
</reference>